<dbReference type="HOGENOM" id="CLU_1939421_0_0_1"/>
<dbReference type="RefSeq" id="XP_007313153.1">
    <property type="nucleotide sequence ID" value="XM_007313091.1"/>
</dbReference>
<evidence type="ECO:0000313" key="1">
    <source>
        <dbReference type="EMBL" id="EGO31269.1"/>
    </source>
</evidence>
<name>F8NFR1_SERL9</name>
<dbReference type="InterPro" id="IPR032466">
    <property type="entry name" value="Metal_Hydrolase"/>
</dbReference>
<accession>F8NFR1</accession>
<proteinExistence type="predicted"/>
<protein>
    <recommendedName>
        <fullName evidence="2">Amidohydrolase-related domain-containing protein</fullName>
    </recommendedName>
</protein>
<dbReference type="SUPFAM" id="SSF51556">
    <property type="entry name" value="Metallo-dependent hydrolases"/>
    <property type="match status" value="1"/>
</dbReference>
<evidence type="ECO:0008006" key="2">
    <source>
        <dbReference type="Google" id="ProtNLM"/>
    </source>
</evidence>
<dbReference type="Gene3D" id="3.20.20.140">
    <property type="entry name" value="Metal-dependent hydrolases"/>
    <property type="match status" value="1"/>
</dbReference>
<dbReference type="Gene3D" id="2.30.40.10">
    <property type="entry name" value="Urease, subunit C, domain 1"/>
    <property type="match status" value="1"/>
</dbReference>
<organism>
    <name type="scientific">Serpula lacrymans var. lacrymans (strain S7.9)</name>
    <name type="common">Dry rot fungus</name>
    <dbReference type="NCBI Taxonomy" id="578457"/>
    <lineage>
        <taxon>Eukaryota</taxon>
        <taxon>Fungi</taxon>
        <taxon>Dikarya</taxon>
        <taxon>Basidiomycota</taxon>
        <taxon>Agaricomycotina</taxon>
        <taxon>Agaricomycetes</taxon>
        <taxon>Agaricomycetidae</taxon>
        <taxon>Boletales</taxon>
        <taxon>Coniophorineae</taxon>
        <taxon>Serpulaceae</taxon>
        <taxon>Serpula</taxon>
    </lineage>
</organism>
<dbReference type="AlphaFoldDB" id="F8NFR1"/>
<dbReference type="SUPFAM" id="SSF51338">
    <property type="entry name" value="Composite domain of metallo-dependent hydrolases"/>
    <property type="match status" value="1"/>
</dbReference>
<sequence>MDNIACGGDTGVFAHGENALELVLMNRLGADWRKVLKWATLGGWECIRSMKWEGRKGEARFAKVRDLREDPRIVGDNEVPFGAVARGFIGDIIATSGNFESDFESAVSADNIQFVMKGGKVYKRDGRPLL</sequence>
<dbReference type="OrthoDB" id="2641087at2759"/>
<dbReference type="EMBL" id="GL945428">
    <property type="protein sequence ID" value="EGO31269.1"/>
    <property type="molecule type" value="Genomic_DNA"/>
</dbReference>
<reference evidence="1" key="1">
    <citation type="submission" date="2011-04" db="EMBL/GenBank/DDBJ databases">
        <title>Evolution of plant cell wall degrading machinery underlies the functional diversity of forest fungi.</title>
        <authorList>
            <consortium name="US DOE Joint Genome Institute (JGI-PGF)"/>
            <person name="Eastwood D.C."/>
            <person name="Floudas D."/>
            <person name="Binder M."/>
            <person name="Majcherczyk A."/>
            <person name="Schneider P."/>
            <person name="Aerts A."/>
            <person name="Asiegbu F.O."/>
            <person name="Baker S.E."/>
            <person name="Barry K."/>
            <person name="Bendiksby M."/>
            <person name="Blumentritt M."/>
            <person name="Coutinho P.M."/>
            <person name="Cullen D."/>
            <person name="Cullen D."/>
            <person name="Gathman A."/>
            <person name="Goodell B."/>
            <person name="Henrissat B."/>
            <person name="Ihrmark K."/>
            <person name="Kauserud H."/>
            <person name="Kohler A."/>
            <person name="LaButti K."/>
            <person name="Lapidus A."/>
            <person name="Lavin J.L."/>
            <person name="Lee Y.-H."/>
            <person name="Lindquist E."/>
            <person name="Lilly W."/>
            <person name="Lucas S."/>
            <person name="Morin E."/>
            <person name="Murat C."/>
            <person name="Oguiza J.A."/>
            <person name="Park J."/>
            <person name="Pisabarro A.G."/>
            <person name="Riley R."/>
            <person name="Rosling A."/>
            <person name="Salamov A."/>
            <person name="Schmidt O."/>
            <person name="Schmutz J."/>
            <person name="Skrede I."/>
            <person name="Stenlid J."/>
            <person name="Wiebenga A."/>
            <person name="Xie X."/>
            <person name="Kues U."/>
            <person name="Hibbett D.S."/>
            <person name="Hoffmeister D."/>
            <person name="Hogberg N."/>
            <person name="Martin F."/>
            <person name="Grigoriev I.V."/>
            <person name="Watkinson S.C."/>
        </authorList>
    </citation>
    <scope>NUCLEOTIDE SEQUENCE</scope>
    <source>
        <strain evidence="1">S7.9</strain>
    </source>
</reference>
<dbReference type="InterPro" id="IPR011059">
    <property type="entry name" value="Metal-dep_hydrolase_composite"/>
</dbReference>
<dbReference type="GO" id="GO:0016810">
    <property type="term" value="F:hydrolase activity, acting on carbon-nitrogen (but not peptide) bonds"/>
    <property type="evidence" value="ECO:0007669"/>
    <property type="project" value="InterPro"/>
</dbReference>
<dbReference type="KEGG" id="sla:SERLADRAFT_456159"/>
<dbReference type="GeneID" id="18817273"/>
<gene>
    <name evidence="1" type="ORF">SERLADRAFT_456159</name>
</gene>
<dbReference type="Proteomes" id="UP000008064">
    <property type="component" value="Unassembled WGS sequence"/>
</dbReference>